<dbReference type="PIRSF" id="PIRSF004548">
    <property type="entry name" value="CreD"/>
    <property type="match status" value="1"/>
</dbReference>
<keyword evidence="3" id="KW-1185">Reference proteome</keyword>
<feature type="transmembrane region" description="Helical" evidence="1">
    <location>
        <begin position="419"/>
        <end position="437"/>
    </location>
</feature>
<dbReference type="RefSeq" id="WP_144910682.1">
    <property type="nucleotide sequence ID" value="NZ_VLLI01000003.1"/>
</dbReference>
<feature type="transmembrane region" description="Helical" evidence="1">
    <location>
        <begin position="315"/>
        <end position="333"/>
    </location>
</feature>
<comment type="caution">
    <text evidence="2">The sequence shown here is derived from an EMBL/GenBank/DDBJ whole genome shotgun (WGS) entry which is preliminary data.</text>
</comment>
<accession>A0A562UAG0</accession>
<dbReference type="Proteomes" id="UP000317010">
    <property type="component" value="Unassembled WGS sequence"/>
</dbReference>
<feature type="transmembrane region" description="Helical" evidence="1">
    <location>
        <begin position="21"/>
        <end position="42"/>
    </location>
</feature>
<dbReference type="NCBIfam" id="NF008712">
    <property type="entry name" value="PRK11715.1-1"/>
    <property type="match status" value="1"/>
</dbReference>
<feature type="transmembrane region" description="Helical" evidence="1">
    <location>
        <begin position="394"/>
        <end position="413"/>
    </location>
</feature>
<feature type="transmembrane region" description="Helical" evidence="1">
    <location>
        <begin position="340"/>
        <end position="356"/>
    </location>
</feature>
<dbReference type="EMBL" id="VLLI01000003">
    <property type="protein sequence ID" value="TWJ02265.1"/>
    <property type="molecule type" value="Genomic_DNA"/>
</dbReference>
<keyword evidence="1" id="KW-0472">Membrane</keyword>
<keyword evidence="1" id="KW-0812">Transmembrane</keyword>
<feature type="transmembrane region" description="Helical" evidence="1">
    <location>
        <begin position="368"/>
        <end position="389"/>
    </location>
</feature>
<keyword evidence="1" id="KW-1133">Transmembrane helix</keyword>
<dbReference type="InterPro" id="IPR010364">
    <property type="entry name" value="Uncharacterised_IM_CreD"/>
</dbReference>
<name>A0A562UAG0_9SPHI</name>
<dbReference type="AlphaFoldDB" id="A0A562UAG0"/>
<evidence type="ECO:0000256" key="1">
    <source>
        <dbReference type="SAM" id="Phobius"/>
    </source>
</evidence>
<organism evidence="2 3">
    <name type="scientific">Mucilaginibacter frigoritolerans</name>
    <dbReference type="NCBI Taxonomy" id="652788"/>
    <lineage>
        <taxon>Bacteria</taxon>
        <taxon>Pseudomonadati</taxon>
        <taxon>Bacteroidota</taxon>
        <taxon>Sphingobacteriia</taxon>
        <taxon>Sphingobacteriales</taxon>
        <taxon>Sphingobacteriaceae</taxon>
        <taxon>Mucilaginibacter</taxon>
    </lineage>
</organism>
<dbReference type="PANTHER" id="PTHR30092">
    <property type="entry name" value="INNER MEMBRANE PROTEIN CRED"/>
    <property type="match status" value="1"/>
</dbReference>
<dbReference type="GO" id="GO:0005886">
    <property type="term" value="C:plasma membrane"/>
    <property type="evidence" value="ECO:0007669"/>
    <property type="project" value="TreeGrafter"/>
</dbReference>
<evidence type="ECO:0000313" key="3">
    <source>
        <dbReference type="Proteomes" id="UP000317010"/>
    </source>
</evidence>
<dbReference type="Pfam" id="PF06123">
    <property type="entry name" value="CreD"/>
    <property type="match status" value="1"/>
</dbReference>
<proteinExistence type="predicted"/>
<sequence>MTEQSIEKHNKWYQDSILIKSCVITILILVLLIPSVWIQGLITDREGYQQDNINSVSDKWSGKQLINGPVLMIPFKKEITVTNSDNKAITHEVIQTLYLLPQNLKIKADIKTQYFQYGIYDAIVYNSKVGIEGSFDKPDLNQLGISSDAIMYDKARLVFGLSDLKGLKNNPSIIIQGHQFTPEPAIDDKLPFDKGLQVNFELPKDQSFTFSYQLDLKGSNELNFLHTGKTTDVEINSDWSNPGFNGRYLPDTRTVSQTGFNAKWHLLYYNRPFPQQWVNDKTILNSNKEVKEALFGVKLQLPIDQYRKILRTTKYSTLIILLTFVSLFLTELIKKQSIHLFNYILIGAAMVVYYTLLLSFSEQIGYNYAYLLASASTIILISLFTSSLLKNRNVAALFAVILTVFYGFIFIIIQLEELSLLFGSIALFVVVAMLMYFSRKINWNNH</sequence>
<evidence type="ECO:0000313" key="2">
    <source>
        <dbReference type="EMBL" id="TWJ02265.1"/>
    </source>
</evidence>
<dbReference type="OrthoDB" id="9791851at2"/>
<gene>
    <name evidence="2" type="ORF">JN11_01237</name>
</gene>
<dbReference type="PANTHER" id="PTHR30092:SF0">
    <property type="entry name" value="INNER MEMBRANE PROTEIN CRED"/>
    <property type="match status" value="1"/>
</dbReference>
<reference evidence="2 3" key="1">
    <citation type="submission" date="2019-07" db="EMBL/GenBank/DDBJ databases">
        <title>Genomic Encyclopedia of Archaeal and Bacterial Type Strains, Phase II (KMG-II): from individual species to whole genera.</title>
        <authorList>
            <person name="Goeker M."/>
        </authorList>
    </citation>
    <scope>NUCLEOTIDE SEQUENCE [LARGE SCALE GENOMIC DNA]</scope>
    <source>
        <strain evidence="2 3">ATCC BAA-1854</strain>
    </source>
</reference>
<protein>
    <submittedName>
        <fullName evidence="2">Inner membrane protein</fullName>
    </submittedName>
</protein>